<evidence type="ECO:0000256" key="5">
    <source>
        <dbReference type="ARBA" id="ARBA00022691"/>
    </source>
</evidence>
<dbReference type="GO" id="GO:0032259">
    <property type="term" value="P:methylation"/>
    <property type="evidence" value="ECO:0007669"/>
    <property type="project" value="UniProtKB-KW"/>
</dbReference>
<feature type="domain" description="Type III restriction/modification enzyme methylation subunit" evidence="8">
    <location>
        <begin position="41"/>
        <end position="95"/>
    </location>
</feature>
<dbReference type="InterPro" id="IPR022221">
    <property type="entry name" value="TypeIII_RM_meth"/>
</dbReference>
<evidence type="ECO:0000313" key="10">
    <source>
        <dbReference type="Proteomes" id="UP000001990"/>
    </source>
</evidence>
<proteinExistence type="inferred from homology"/>
<reference evidence="9 10" key="1">
    <citation type="journal article" date="2007" name="Genome Biol.">
        <title>Characterization and modeling of the Haemophilus influenzae core and supragenomes based on the complete genomic sequences of Rd and 12 clinical nontypeable strains.</title>
        <authorList>
            <person name="Hogg J.S."/>
            <person name="Hu F.Z."/>
            <person name="Janto B."/>
            <person name="Boissy R."/>
            <person name="Hayes J."/>
            <person name="Keefe R."/>
            <person name="Post J.C."/>
            <person name="Ehrlich G.D."/>
        </authorList>
    </citation>
    <scope>NUCLEOTIDE SEQUENCE [LARGE SCALE GENOMIC DNA]</scope>
    <source>
        <strain evidence="9 10">PittGG</strain>
    </source>
</reference>
<dbReference type="Pfam" id="PF01555">
    <property type="entry name" value="N6_N4_Mtase"/>
    <property type="match status" value="1"/>
</dbReference>
<dbReference type="Gene3D" id="3.40.50.150">
    <property type="entry name" value="Vaccinia Virus protein VP39"/>
    <property type="match status" value="2"/>
</dbReference>
<dbReference type="KEGG" id="hiq:CGSHiGG_08920"/>
<dbReference type="EMBL" id="CP000672">
    <property type="protein sequence ID" value="ABR00592.1"/>
    <property type="molecule type" value="Genomic_DNA"/>
</dbReference>
<dbReference type="PROSITE" id="PS00092">
    <property type="entry name" value="N6_MTASE"/>
    <property type="match status" value="1"/>
</dbReference>
<dbReference type="GO" id="GO:0008170">
    <property type="term" value="F:N-methyltransferase activity"/>
    <property type="evidence" value="ECO:0007669"/>
    <property type="project" value="InterPro"/>
</dbReference>
<comment type="similarity">
    <text evidence="1">Belongs to the N(4)/N(6)-methyltransferase family.</text>
</comment>
<evidence type="ECO:0000256" key="2">
    <source>
        <dbReference type="ARBA" id="ARBA00011900"/>
    </source>
</evidence>
<dbReference type="HOGENOM" id="CLU_029607_1_0_6"/>
<keyword evidence="3" id="KW-0489">Methyltransferase</keyword>
<dbReference type="SUPFAM" id="SSF53335">
    <property type="entry name" value="S-adenosyl-L-methionine-dependent methyltransferases"/>
    <property type="match status" value="1"/>
</dbReference>
<keyword evidence="4" id="KW-0808">Transferase</keyword>
<evidence type="ECO:0000259" key="7">
    <source>
        <dbReference type="Pfam" id="PF01555"/>
    </source>
</evidence>
<evidence type="ECO:0000259" key="8">
    <source>
        <dbReference type="Pfam" id="PF12564"/>
    </source>
</evidence>
<evidence type="ECO:0000256" key="6">
    <source>
        <dbReference type="ARBA" id="ARBA00047942"/>
    </source>
</evidence>
<dbReference type="InterPro" id="IPR029063">
    <property type="entry name" value="SAM-dependent_MTases_sf"/>
</dbReference>
<dbReference type="EC" id="2.1.1.72" evidence="2"/>
<dbReference type="GO" id="GO:0003677">
    <property type="term" value="F:DNA binding"/>
    <property type="evidence" value="ECO:0007669"/>
    <property type="project" value="InterPro"/>
</dbReference>
<evidence type="ECO:0000256" key="3">
    <source>
        <dbReference type="ARBA" id="ARBA00022603"/>
    </source>
</evidence>
<dbReference type="InterPro" id="IPR002941">
    <property type="entry name" value="DNA_methylase_N4/N6"/>
</dbReference>
<dbReference type="AlphaFoldDB" id="A5UII6"/>
<evidence type="ECO:0000256" key="1">
    <source>
        <dbReference type="ARBA" id="ARBA00006594"/>
    </source>
</evidence>
<organism evidence="9 10">
    <name type="scientific">Haemophilus influenzae (strain PittGG)</name>
    <dbReference type="NCBI Taxonomy" id="374931"/>
    <lineage>
        <taxon>Bacteria</taxon>
        <taxon>Pseudomonadati</taxon>
        <taxon>Pseudomonadota</taxon>
        <taxon>Gammaproteobacteria</taxon>
        <taxon>Pasteurellales</taxon>
        <taxon>Pasteurellaceae</taxon>
        <taxon>Haemophilus</taxon>
    </lineage>
</organism>
<keyword evidence="5" id="KW-0949">S-adenosyl-L-methionine</keyword>
<sequence length="724" mass="83026">MKTDIQTELTQALRSLEKVWANEEKTILAKNILLDLVEKTDPTIIGLLLGNDELKRHFFVEVNGVLVFKLQDFRFFLDKHRINNSYTKYANRIGLTDGNRFLKDSSDIVLDFPFKDCVLNGGQSTEEGEEIYFKRNNDQSDSQLYKKEKRKRQEIFFNQTLAFDEIDRLFDAKAFSKFSRYTADGKQAVGEIKRRSDGTPAENLIIKGNNLIALHSLAKQFKGKVKLIYIDPPYNTGNDGFKYNDKFNHSTWLTFMKNRLEIAKKLLADDGVIFVQCDDNEQAYLKILMDEIFERENFINTIIPEMSNASGNKIKHAIKGKKFPKLKEYILLYAKDKNQINLTIPKQAKEKWDKEYNQIIPELTLQSFERIIELIDDKKINELDKMLTGLSLVSLSEFIKSNEKVIIDEWVSSHLSVISENKLTAEQISEQAISDWKWNNAYRIVASKPNKALRKKALKLDFKQPIQSLTNPSGDIKIILTDFNRETETARIELAFAEINSSIYIGDIWFKITTTGGVAQEGGVNFTNGKKPEQLLKIILDCATKKGDIILDFHLGSGTTAAVAHKMNRQYIGIEQMDYIKTLAVERLKKVIDGEQGGISKAVNWKDGGEFVYAELAPFNESAKQQILACGNSDDIKTLFNELCERYFLKYNVSVNEFSQIIEEPEFQSLPLDEQKQMVLEMLDLNQMYVSLSEMDDEQFAGCLNDDDKALSRAFYQAEKKDGE</sequence>
<dbReference type="PIRSF" id="PIRSF015855">
    <property type="entry name" value="TypeIII_Mtase_mKpnI"/>
    <property type="match status" value="1"/>
</dbReference>
<name>A5UII6_HAEIG</name>
<protein>
    <recommendedName>
        <fullName evidence="2">site-specific DNA-methyltransferase (adenine-specific)</fullName>
        <ecNumber evidence="2">2.1.1.72</ecNumber>
    </recommendedName>
</protein>
<dbReference type="InterPro" id="IPR002052">
    <property type="entry name" value="DNA_methylase_N6_adenine_CS"/>
</dbReference>
<feature type="domain" description="DNA methylase N-4/N-6" evidence="7">
    <location>
        <begin position="225"/>
        <end position="585"/>
    </location>
</feature>
<evidence type="ECO:0000256" key="4">
    <source>
        <dbReference type="ARBA" id="ARBA00022679"/>
    </source>
</evidence>
<dbReference type="PRINTS" id="PR00508">
    <property type="entry name" value="S21N4MTFRASE"/>
</dbReference>
<dbReference type="InterPro" id="IPR002295">
    <property type="entry name" value="N4/N6-MTase_EcoPI_Mod-like"/>
</dbReference>
<dbReference type="GO" id="GO:0009007">
    <property type="term" value="F:site-specific DNA-methyltransferase (adenine-specific) activity"/>
    <property type="evidence" value="ECO:0007669"/>
    <property type="project" value="UniProtKB-EC"/>
</dbReference>
<dbReference type="Proteomes" id="UP000001990">
    <property type="component" value="Chromosome"/>
</dbReference>
<evidence type="ECO:0000313" key="9">
    <source>
        <dbReference type="EMBL" id="ABR00592.1"/>
    </source>
</evidence>
<comment type="catalytic activity">
    <reaction evidence="6">
        <text>a 2'-deoxyadenosine in DNA + S-adenosyl-L-methionine = an N(6)-methyl-2'-deoxyadenosine in DNA + S-adenosyl-L-homocysteine + H(+)</text>
        <dbReference type="Rhea" id="RHEA:15197"/>
        <dbReference type="Rhea" id="RHEA-COMP:12418"/>
        <dbReference type="Rhea" id="RHEA-COMP:12419"/>
        <dbReference type="ChEBI" id="CHEBI:15378"/>
        <dbReference type="ChEBI" id="CHEBI:57856"/>
        <dbReference type="ChEBI" id="CHEBI:59789"/>
        <dbReference type="ChEBI" id="CHEBI:90615"/>
        <dbReference type="ChEBI" id="CHEBI:90616"/>
        <dbReference type="EC" id="2.1.1.72"/>
    </reaction>
</comment>
<dbReference type="InterPro" id="IPR001091">
    <property type="entry name" value="RM_Methyltransferase"/>
</dbReference>
<dbReference type="REBASE" id="649002">
    <property type="entry name" value="M.HinGGORF8920P"/>
</dbReference>
<accession>A5UII6</accession>
<gene>
    <name evidence="9" type="ordered locus">CGSHiGG_08920</name>
</gene>
<dbReference type="Pfam" id="PF12564">
    <property type="entry name" value="TypeIII_RM_meth"/>
    <property type="match status" value="1"/>
</dbReference>